<dbReference type="AlphaFoldDB" id="A0A0E9W4A4"/>
<reference evidence="1" key="2">
    <citation type="journal article" date="2015" name="Fish Shellfish Immunol.">
        <title>Early steps in the European eel (Anguilla anguilla)-Vibrio vulnificus interaction in the gills: Role of the RtxA13 toxin.</title>
        <authorList>
            <person name="Callol A."/>
            <person name="Pajuelo D."/>
            <person name="Ebbesson L."/>
            <person name="Teles M."/>
            <person name="MacKenzie S."/>
            <person name="Amaro C."/>
        </authorList>
    </citation>
    <scope>NUCLEOTIDE SEQUENCE</scope>
</reference>
<accession>A0A0E9W4A4</accession>
<dbReference type="EMBL" id="GBXM01023368">
    <property type="protein sequence ID" value="JAH85209.1"/>
    <property type="molecule type" value="Transcribed_RNA"/>
</dbReference>
<sequence>MYINNKPVPLYINIHIHKYMCTTQYGGKITVLQNMETVCPLLFNTVNAQISSQSQKQS</sequence>
<organism evidence="1">
    <name type="scientific">Anguilla anguilla</name>
    <name type="common">European freshwater eel</name>
    <name type="synonym">Muraena anguilla</name>
    <dbReference type="NCBI Taxonomy" id="7936"/>
    <lineage>
        <taxon>Eukaryota</taxon>
        <taxon>Metazoa</taxon>
        <taxon>Chordata</taxon>
        <taxon>Craniata</taxon>
        <taxon>Vertebrata</taxon>
        <taxon>Euteleostomi</taxon>
        <taxon>Actinopterygii</taxon>
        <taxon>Neopterygii</taxon>
        <taxon>Teleostei</taxon>
        <taxon>Anguilliformes</taxon>
        <taxon>Anguillidae</taxon>
        <taxon>Anguilla</taxon>
    </lineage>
</organism>
<protein>
    <submittedName>
        <fullName evidence="1">Uncharacterized protein</fullName>
    </submittedName>
</protein>
<name>A0A0E9W4A4_ANGAN</name>
<proteinExistence type="predicted"/>
<evidence type="ECO:0000313" key="1">
    <source>
        <dbReference type="EMBL" id="JAH85209.1"/>
    </source>
</evidence>
<reference evidence="1" key="1">
    <citation type="submission" date="2014-11" db="EMBL/GenBank/DDBJ databases">
        <authorList>
            <person name="Amaro Gonzalez C."/>
        </authorList>
    </citation>
    <scope>NUCLEOTIDE SEQUENCE</scope>
</reference>